<evidence type="ECO:0000313" key="3">
    <source>
        <dbReference type="Proteomes" id="UP000298471"/>
    </source>
</evidence>
<keyword evidence="1" id="KW-1133">Transmembrane helix</keyword>
<sequence length="172" mass="19027">MAAKLGAQLPPQHRKFYRKVLRPGPRLSLSQQFRRLLFITLGALGAALLIPFIPSCRHSVTLPSTLEDYAPKLLASVVLAPLLFGYGIYYYLITPRRQRRLGYQQVGQFVVLSKTNVLGSAWLTLTPTETHRIAVEPALFAKLEVGDAVEVVYSASDELVSIRPLPGANATR</sequence>
<keyword evidence="1" id="KW-0812">Transmembrane</keyword>
<protein>
    <submittedName>
        <fullName evidence="2">Uncharacterized protein</fullName>
    </submittedName>
</protein>
<dbReference type="Proteomes" id="UP000298471">
    <property type="component" value="Unassembled WGS sequence"/>
</dbReference>
<feature type="transmembrane region" description="Helical" evidence="1">
    <location>
        <begin position="73"/>
        <end position="92"/>
    </location>
</feature>
<accession>A0A4Z0PW02</accession>
<organism evidence="2 3">
    <name type="scientific">Hymenobacter metallicola</name>
    <dbReference type="NCBI Taxonomy" id="2563114"/>
    <lineage>
        <taxon>Bacteria</taxon>
        <taxon>Pseudomonadati</taxon>
        <taxon>Bacteroidota</taxon>
        <taxon>Cytophagia</taxon>
        <taxon>Cytophagales</taxon>
        <taxon>Hymenobacteraceae</taxon>
        <taxon>Hymenobacter</taxon>
    </lineage>
</organism>
<proteinExistence type="predicted"/>
<dbReference type="EMBL" id="SRMB01000007">
    <property type="protein sequence ID" value="TGE21141.1"/>
    <property type="molecule type" value="Genomic_DNA"/>
</dbReference>
<name>A0A4Z0PW02_9BACT</name>
<dbReference type="AlphaFoldDB" id="A0A4Z0PW02"/>
<evidence type="ECO:0000256" key="1">
    <source>
        <dbReference type="SAM" id="Phobius"/>
    </source>
</evidence>
<feature type="transmembrane region" description="Helical" evidence="1">
    <location>
        <begin position="36"/>
        <end position="53"/>
    </location>
</feature>
<dbReference type="RefSeq" id="WP_135398953.1">
    <property type="nucleotide sequence ID" value="NZ_SRMB01000007.1"/>
</dbReference>
<keyword evidence="1" id="KW-0472">Membrane</keyword>
<comment type="caution">
    <text evidence="2">The sequence shown here is derived from an EMBL/GenBank/DDBJ whole genome shotgun (WGS) entry which is preliminary data.</text>
</comment>
<reference evidence="2 3" key="1">
    <citation type="submission" date="2019-04" db="EMBL/GenBank/DDBJ databases">
        <authorList>
            <person name="Feng G."/>
            <person name="Zhang J."/>
            <person name="Zhu H."/>
        </authorList>
    </citation>
    <scope>NUCLEOTIDE SEQUENCE [LARGE SCALE GENOMIC DNA]</scope>
    <source>
        <strain evidence="2 3">9PBR-1</strain>
    </source>
</reference>
<evidence type="ECO:0000313" key="2">
    <source>
        <dbReference type="EMBL" id="TGE21141.1"/>
    </source>
</evidence>
<keyword evidence="3" id="KW-1185">Reference proteome</keyword>
<gene>
    <name evidence="2" type="ORF">E5K02_24325</name>
</gene>